<dbReference type="PANTHER" id="PTHR23502">
    <property type="entry name" value="MAJOR FACILITATOR SUPERFAMILY"/>
    <property type="match status" value="1"/>
</dbReference>
<dbReference type="PANTHER" id="PTHR23502:SF132">
    <property type="entry name" value="POLYAMINE TRANSPORTER 2-RELATED"/>
    <property type="match status" value="1"/>
</dbReference>
<comment type="subcellular location">
    <subcellularLocation>
        <location evidence="1">Cell membrane</location>
        <topology evidence="1">Multi-pass membrane protein</topology>
    </subcellularLocation>
</comment>
<feature type="transmembrane region" description="Helical" evidence="8">
    <location>
        <begin position="112"/>
        <end position="129"/>
    </location>
</feature>
<accession>A0ABS3M6E4</accession>
<sequence length="397" mass="42101">MMMMKSINVMCNSRLFLEGILGLLSAFGPFVMDMYLAAFPEIAMFYRTEPSMVQLSLTACTVGLACGQLVFGAVSDAFGRKNPLLASLILYVVASFVCMESPSITIFIAMRFFQGLAAAGGVVISRSIAADRYAGAALARMYGVIGMINGVSTVVAPMFGGAVIDGWGWKAVFLLLLIIGLVMFLGTVALPESLPVASRQRLNPSVFVQGMKMVATNRKFSSPTVQYGFVMAMIFINLASGPFIMNRYGLTPGQISLVFGVNAVAIAIAAGVASGCRSMRKTMRIANIGMLVFAFATSATLLLELGFWIYEIAVFCMYLFIGGMCTASTTLAMEAERENAGMASAIFGTIGFVAGGIVSPLVGIGDILLTTSLLFVVVSAAAFYLSSLKGDRNISIK</sequence>
<name>A0ABS3M6E4_9BACT</name>
<keyword evidence="5 8" id="KW-0812">Transmembrane</keyword>
<feature type="transmembrane region" description="Helical" evidence="8">
    <location>
        <begin position="227"/>
        <end position="245"/>
    </location>
</feature>
<dbReference type="InterPro" id="IPR004812">
    <property type="entry name" value="Efflux_drug-R_Bcr/CmlA"/>
</dbReference>
<comment type="caution">
    <text evidence="10">The sequence shown here is derived from an EMBL/GenBank/DDBJ whole genome shotgun (WGS) entry which is preliminary data.</text>
</comment>
<dbReference type="Gene3D" id="1.20.1720.10">
    <property type="entry name" value="Multidrug resistance protein D"/>
    <property type="match status" value="1"/>
</dbReference>
<keyword evidence="3" id="KW-0813">Transport</keyword>
<evidence type="ECO:0000259" key="9">
    <source>
        <dbReference type="PROSITE" id="PS50850"/>
    </source>
</evidence>
<feature type="transmembrane region" description="Helical" evidence="8">
    <location>
        <begin position="171"/>
        <end position="191"/>
    </location>
</feature>
<evidence type="ECO:0000256" key="3">
    <source>
        <dbReference type="ARBA" id="ARBA00022448"/>
    </source>
</evidence>
<feature type="transmembrane region" description="Helical" evidence="8">
    <location>
        <begin position="367"/>
        <end position="387"/>
    </location>
</feature>
<dbReference type="RefSeq" id="WP_158267272.1">
    <property type="nucleotide sequence ID" value="NZ_JAERMS010000025.1"/>
</dbReference>
<evidence type="ECO:0000256" key="8">
    <source>
        <dbReference type="SAM" id="Phobius"/>
    </source>
</evidence>
<keyword evidence="7 8" id="KW-0472">Membrane</keyword>
<protein>
    <submittedName>
        <fullName evidence="10">Multidrug effflux MFS transporter</fullName>
    </submittedName>
</protein>
<evidence type="ECO:0000256" key="1">
    <source>
        <dbReference type="ARBA" id="ARBA00004651"/>
    </source>
</evidence>
<dbReference type="InterPro" id="IPR020846">
    <property type="entry name" value="MFS_dom"/>
</dbReference>
<dbReference type="Pfam" id="PF07690">
    <property type="entry name" value="MFS_1"/>
    <property type="match status" value="1"/>
</dbReference>
<organism evidence="10 11">
    <name type="scientific">Prevotella illustrans</name>
    <dbReference type="NCBI Taxonomy" id="2800387"/>
    <lineage>
        <taxon>Bacteria</taxon>
        <taxon>Pseudomonadati</taxon>
        <taxon>Bacteroidota</taxon>
        <taxon>Bacteroidia</taxon>
        <taxon>Bacteroidales</taxon>
        <taxon>Prevotellaceae</taxon>
        <taxon>Prevotella</taxon>
    </lineage>
</organism>
<feature type="transmembrane region" description="Helical" evidence="8">
    <location>
        <begin position="285"/>
        <end position="303"/>
    </location>
</feature>
<feature type="transmembrane region" description="Helical" evidence="8">
    <location>
        <begin position="340"/>
        <end position="361"/>
    </location>
</feature>
<dbReference type="SUPFAM" id="SSF103473">
    <property type="entry name" value="MFS general substrate transporter"/>
    <property type="match status" value="1"/>
</dbReference>
<dbReference type="EMBL" id="JAERMS010000025">
    <property type="protein sequence ID" value="MBO1363738.1"/>
    <property type="molecule type" value="Genomic_DNA"/>
</dbReference>
<feature type="domain" description="Major facilitator superfamily (MFS) profile" evidence="9">
    <location>
        <begin position="14"/>
        <end position="389"/>
    </location>
</feature>
<keyword evidence="11" id="KW-1185">Reference proteome</keyword>
<evidence type="ECO:0000313" key="11">
    <source>
        <dbReference type="Proteomes" id="UP000664265"/>
    </source>
</evidence>
<dbReference type="Proteomes" id="UP000664265">
    <property type="component" value="Unassembled WGS sequence"/>
</dbReference>
<keyword evidence="6 8" id="KW-1133">Transmembrane helix</keyword>
<reference evidence="10 11" key="1">
    <citation type="submission" date="2021-01" db="EMBL/GenBank/DDBJ databases">
        <title>Prevotella A2931 sp. nov.</title>
        <authorList>
            <person name="Buhl M."/>
            <person name="Oberhettinger P."/>
        </authorList>
    </citation>
    <scope>NUCLEOTIDE SEQUENCE [LARGE SCALE GENOMIC DNA]</scope>
    <source>
        <strain evidence="10 11">A2931</strain>
    </source>
</reference>
<dbReference type="InterPro" id="IPR011701">
    <property type="entry name" value="MFS"/>
</dbReference>
<dbReference type="PROSITE" id="PS50850">
    <property type="entry name" value="MFS"/>
    <property type="match status" value="1"/>
</dbReference>
<feature type="transmembrane region" description="Helical" evidence="8">
    <location>
        <begin position="309"/>
        <end position="333"/>
    </location>
</feature>
<feature type="transmembrane region" description="Helical" evidence="8">
    <location>
        <begin position="84"/>
        <end position="106"/>
    </location>
</feature>
<proteinExistence type="inferred from homology"/>
<evidence type="ECO:0000256" key="2">
    <source>
        <dbReference type="ARBA" id="ARBA00006236"/>
    </source>
</evidence>
<keyword evidence="4" id="KW-1003">Cell membrane</keyword>
<evidence type="ECO:0000256" key="5">
    <source>
        <dbReference type="ARBA" id="ARBA00022692"/>
    </source>
</evidence>
<evidence type="ECO:0000256" key="7">
    <source>
        <dbReference type="ARBA" id="ARBA00023136"/>
    </source>
</evidence>
<feature type="transmembrane region" description="Helical" evidence="8">
    <location>
        <begin position="141"/>
        <end position="159"/>
    </location>
</feature>
<dbReference type="NCBIfam" id="TIGR00710">
    <property type="entry name" value="efflux_Bcr_CflA"/>
    <property type="match status" value="1"/>
</dbReference>
<gene>
    <name evidence="10" type="ORF">JHU38_08155</name>
</gene>
<dbReference type="InterPro" id="IPR036259">
    <property type="entry name" value="MFS_trans_sf"/>
</dbReference>
<feature type="transmembrane region" description="Helical" evidence="8">
    <location>
        <begin position="251"/>
        <end position="273"/>
    </location>
</feature>
<feature type="transmembrane region" description="Helical" evidence="8">
    <location>
        <begin position="54"/>
        <end position="72"/>
    </location>
</feature>
<evidence type="ECO:0000313" key="10">
    <source>
        <dbReference type="EMBL" id="MBO1363738.1"/>
    </source>
</evidence>
<evidence type="ECO:0000256" key="6">
    <source>
        <dbReference type="ARBA" id="ARBA00022989"/>
    </source>
</evidence>
<evidence type="ECO:0000256" key="4">
    <source>
        <dbReference type="ARBA" id="ARBA00022475"/>
    </source>
</evidence>
<dbReference type="CDD" id="cd17320">
    <property type="entry name" value="MFS_MdfA_MDR_like"/>
    <property type="match status" value="1"/>
</dbReference>
<comment type="similarity">
    <text evidence="2">Belongs to the major facilitator superfamily. Bcr/CmlA family.</text>
</comment>